<reference evidence="7 8" key="1">
    <citation type="submission" date="2012-09" db="EMBL/GenBank/DDBJ databases">
        <title>Draft Genome Sequences of 6 Strains from Genus Thauera.</title>
        <authorList>
            <person name="Liu B."/>
            <person name="Shapleigh J.P."/>
            <person name="Frostegard A.H."/>
        </authorList>
    </citation>
    <scope>NUCLEOTIDE SEQUENCE [LARGE SCALE GENOMIC DNA]</scope>
    <source>
        <strain evidence="8">47Lol / DSM 12138</strain>
    </source>
</reference>
<dbReference type="Gene3D" id="2.40.50.140">
    <property type="entry name" value="Nucleic acid-binding proteins"/>
    <property type="match status" value="1"/>
</dbReference>
<dbReference type="InterPro" id="IPR012340">
    <property type="entry name" value="NA-bd_OB-fold"/>
</dbReference>
<accession>N6YTW1</accession>
<feature type="transmembrane region" description="Helical" evidence="5">
    <location>
        <begin position="20"/>
        <end position="47"/>
    </location>
</feature>
<feature type="domain" description="NfeD-like C-terminal" evidence="6">
    <location>
        <begin position="90"/>
        <end position="150"/>
    </location>
</feature>
<dbReference type="SUPFAM" id="SSF141322">
    <property type="entry name" value="NfeD domain-like"/>
    <property type="match status" value="1"/>
</dbReference>
<dbReference type="EMBL" id="AMXE01000071">
    <property type="protein sequence ID" value="ENO85618.1"/>
    <property type="molecule type" value="Genomic_DNA"/>
</dbReference>
<name>N6YTW1_THAL4</name>
<evidence type="ECO:0000256" key="3">
    <source>
        <dbReference type="ARBA" id="ARBA00022989"/>
    </source>
</evidence>
<evidence type="ECO:0000256" key="2">
    <source>
        <dbReference type="ARBA" id="ARBA00022692"/>
    </source>
</evidence>
<dbReference type="STRING" id="1123367.GCA_000621305_03311"/>
<evidence type="ECO:0000256" key="4">
    <source>
        <dbReference type="ARBA" id="ARBA00023136"/>
    </source>
</evidence>
<sequence>MDNTLIIEWWHWEIVGVGLVLLELAIPAFFVIWFGFGALLVGLLLLAAPELSLAAQVAAWAFASVAMAVLWFRVFKRSQHKTLIGTAAGEVIGEVGLLVSAVAPFQRGKVRFQRPVLGAEEWACMAESAIAAGERVRVVSVEGSFVKVAKA</sequence>
<protein>
    <recommendedName>
        <fullName evidence="6">NfeD-like C-terminal domain-containing protein</fullName>
    </recommendedName>
</protein>
<keyword evidence="2 5" id="KW-0812">Transmembrane</keyword>
<dbReference type="InterPro" id="IPR052165">
    <property type="entry name" value="Membrane_assoc_protease"/>
</dbReference>
<evidence type="ECO:0000256" key="5">
    <source>
        <dbReference type="SAM" id="Phobius"/>
    </source>
</evidence>
<evidence type="ECO:0000256" key="1">
    <source>
        <dbReference type="ARBA" id="ARBA00004141"/>
    </source>
</evidence>
<evidence type="ECO:0000313" key="8">
    <source>
        <dbReference type="Proteomes" id="UP000013232"/>
    </source>
</evidence>
<gene>
    <name evidence="7" type="ORF">C666_14995</name>
</gene>
<comment type="subcellular location">
    <subcellularLocation>
        <location evidence="1">Membrane</location>
        <topology evidence="1">Multi-pass membrane protein</topology>
    </subcellularLocation>
</comment>
<dbReference type="Proteomes" id="UP000013232">
    <property type="component" value="Unassembled WGS sequence"/>
</dbReference>
<keyword evidence="3 5" id="KW-1133">Transmembrane helix</keyword>
<feature type="transmembrane region" description="Helical" evidence="5">
    <location>
        <begin position="53"/>
        <end position="72"/>
    </location>
</feature>
<dbReference type="OrthoDB" id="8536525at2"/>
<comment type="caution">
    <text evidence="7">The sequence shown here is derived from an EMBL/GenBank/DDBJ whole genome shotgun (WGS) entry which is preliminary data.</text>
</comment>
<dbReference type="PANTHER" id="PTHR33507:SF3">
    <property type="entry name" value="INNER MEMBRANE PROTEIN YBBJ"/>
    <property type="match status" value="1"/>
</dbReference>
<dbReference type="eggNOG" id="COG1585">
    <property type="taxonomic scope" value="Bacteria"/>
</dbReference>
<dbReference type="PANTHER" id="PTHR33507">
    <property type="entry name" value="INNER MEMBRANE PROTEIN YBBJ"/>
    <property type="match status" value="1"/>
</dbReference>
<keyword evidence="8" id="KW-1185">Reference proteome</keyword>
<keyword evidence="4 5" id="KW-0472">Membrane</keyword>
<dbReference type="Pfam" id="PF01957">
    <property type="entry name" value="NfeD"/>
    <property type="match status" value="1"/>
</dbReference>
<proteinExistence type="predicted"/>
<evidence type="ECO:0000313" key="7">
    <source>
        <dbReference type="EMBL" id="ENO85618.1"/>
    </source>
</evidence>
<dbReference type="GO" id="GO:0005886">
    <property type="term" value="C:plasma membrane"/>
    <property type="evidence" value="ECO:0007669"/>
    <property type="project" value="TreeGrafter"/>
</dbReference>
<dbReference type="AlphaFoldDB" id="N6YTW1"/>
<organism evidence="7 8">
    <name type="scientific">Thauera linaloolentis (strain DSM 12138 / JCM 21573 / CCUG 41526 / CIP 105981 / IAM 15112 / NBRC 102519 / 47Lol)</name>
    <dbReference type="NCBI Taxonomy" id="1123367"/>
    <lineage>
        <taxon>Bacteria</taxon>
        <taxon>Pseudomonadati</taxon>
        <taxon>Pseudomonadota</taxon>
        <taxon>Betaproteobacteria</taxon>
        <taxon>Rhodocyclales</taxon>
        <taxon>Zoogloeaceae</taxon>
        <taxon>Thauera</taxon>
    </lineage>
</organism>
<dbReference type="InterPro" id="IPR002810">
    <property type="entry name" value="NfeD-like_C"/>
</dbReference>
<evidence type="ECO:0000259" key="6">
    <source>
        <dbReference type="Pfam" id="PF01957"/>
    </source>
</evidence>
<dbReference type="RefSeq" id="WP_004342263.1">
    <property type="nucleotide sequence ID" value="NZ_AMXE01000071.1"/>
</dbReference>